<evidence type="ECO:0000313" key="2">
    <source>
        <dbReference type="EMBL" id="MCO8277407.1"/>
    </source>
</evidence>
<feature type="region of interest" description="Disordered" evidence="1">
    <location>
        <begin position="25"/>
        <end position="90"/>
    </location>
</feature>
<keyword evidence="3" id="KW-1185">Reference proteome</keyword>
<accession>A0ABT1E2Q2</accession>
<organism evidence="2 3">
    <name type="scientific">Paractinoplanes aksuensis</name>
    <dbReference type="NCBI Taxonomy" id="2939490"/>
    <lineage>
        <taxon>Bacteria</taxon>
        <taxon>Bacillati</taxon>
        <taxon>Actinomycetota</taxon>
        <taxon>Actinomycetes</taxon>
        <taxon>Micromonosporales</taxon>
        <taxon>Micromonosporaceae</taxon>
        <taxon>Paractinoplanes</taxon>
    </lineage>
</organism>
<protein>
    <recommendedName>
        <fullName evidence="4">Lipoprotein</fullName>
    </recommendedName>
</protein>
<evidence type="ECO:0008006" key="4">
    <source>
        <dbReference type="Google" id="ProtNLM"/>
    </source>
</evidence>
<feature type="compositionally biased region" description="Low complexity" evidence="1">
    <location>
        <begin position="33"/>
        <end position="75"/>
    </location>
</feature>
<dbReference type="Proteomes" id="UP001523369">
    <property type="component" value="Unassembled WGS sequence"/>
</dbReference>
<dbReference type="RefSeq" id="WP_253243422.1">
    <property type="nucleotide sequence ID" value="NZ_JAMYJR010000058.1"/>
</dbReference>
<evidence type="ECO:0000313" key="3">
    <source>
        <dbReference type="Proteomes" id="UP001523369"/>
    </source>
</evidence>
<proteinExistence type="predicted"/>
<reference evidence="2 3" key="1">
    <citation type="submission" date="2022-06" db="EMBL/GenBank/DDBJ databases">
        <title>New Species of the Genus Actinoplanes, ActinopZanes ferrugineus.</title>
        <authorList>
            <person name="Ding P."/>
        </authorList>
    </citation>
    <scope>NUCLEOTIDE SEQUENCE [LARGE SCALE GENOMIC DNA]</scope>
    <source>
        <strain evidence="2 3">TRM88003</strain>
    </source>
</reference>
<evidence type="ECO:0000256" key="1">
    <source>
        <dbReference type="SAM" id="MobiDB-lite"/>
    </source>
</evidence>
<comment type="caution">
    <text evidence="2">The sequence shown here is derived from an EMBL/GenBank/DDBJ whole genome shotgun (WGS) entry which is preliminary data.</text>
</comment>
<sequence length="164" mass="16060">MLRSIAGTAGTLSLALLLVGGCSKDDVKPAAGAPAPVSTDASAPAPDASAPTAGATGAPAETTTPPQPGTAEGTGRPPSRPGAPALPDVGAQRVGWVTATVTSAGGSCYELKAADGATWAAYSKKDVPVSRGDKVRVRLTPGKTPVDCGPGKPATLVRVLINPK</sequence>
<gene>
    <name evidence="2" type="ORF">M1L60_43200</name>
</gene>
<dbReference type="EMBL" id="JAMYJR010000058">
    <property type="protein sequence ID" value="MCO8277407.1"/>
    <property type="molecule type" value="Genomic_DNA"/>
</dbReference>
<name>A0ABT1E2Q2_9ACTN</name>
<dbReference type="PROSITE" id="PS51257">
    <property type="entry name" value="PROKAR_LIPOPROTEIN"/>
    <property type="match status" value="1"/>
</dbReference>